<feature type="domain" description="Asparagine synthetase" evidence="1">
    <location>
        <begin position="233"/>
        <end position="287"/>
    </location>
</feature>
<protein>
    <submittedName>
        <fullName evidence="2">Asparagine synthase-related protein</fullName>
    </submittedName>
</protein>
<dbReference type="Pfam" id="PF00733">
    <property type="entry name" value="Asn_synthase"/>
    <property type="match status" value="2"/>
</dbReference>
<sequence length="574" mass="63632">MDHSPLTVDYLGCAGRATLPRAGAPVDYASVPFAALPARSVPESPNYLRQWTKAGKHPNVRPAHPGDRAHLALGGTLTGVLDDALAERITATLRSGRYADLAELPGDLVGCLVTDDRVFLFRSLFTRDTLFYKQSGHTLAWSSDPADLIPDGLDRLDRETIWRICRGDSIFAYPELGMLRPGHLLVFDGVSAEVVQYDRITPKPLPRGSTARDYAERAWELLLAATRPYAHNGHIGLLLSGGMDSSAVAAALVANGADVTAYHLATDDPLADESEYAREVCRYLSIPFVPIMTDTGAGHVNEGWRFSHPYNHTGFRWLEQIVQRVHQDGVELLTWGRDGDLLFSPAPDYGVCDVLQGRLSWSEKRLMLRGLLCSRWTLTDLLKSVRRSYSLAIDASAFGDYTRHPDFLVPMPGVRFELPNPEFVPEEQTTDLALAWPHGVQFCSPMADRALYELMTGMPRAYRCISYGGRNINKPVLRLMLEDRLPPMIWRRHGRLWLGSPHENFCLNHPQALAGLLGPDSLLAGLNIVDPAQVVAVLGHPLSTRRHAQSLICTAMTELFLRSLESRTAHPVRS</sequence>
<dbReference type="InterPro" id="IPR014729">
    <property type="entry name" value="Rossmann-like_a/b/a_fold"/>
</dbReference>
<comment type="caution">
    <text evidence="2">The sequence shown here is derived from an EMBL/GenBank/DDBJ whole genome shotgun (WGS) entry which is preliminary data.</text>
</comment>
<feature type="domain" description="Asparagine synthetase" evidence="1">
    <location>
        <begin position="438"/>
        <end position="560"/>
    </location>
</feature>
<evidence type="ECO:0000313" key="2">
    <source>
        <dbReference type="EMBL" id="MFF3227055.1"/>
    </source>
</evidence>
<organism evidence="2 3">
    <name type="scientific">Nocardia suismassiliense</name>
    <dbReference type="NCBI Taxonomy" id="2077092"/>
    <lineage>
        <taxon>Bacteria</taxon>
        <taxon>Bacillati</taxon>
        <taxon>Actinomycetota</taxon>
        <taxon>Actinomycetes</taxon>
        <taxon>Mycobacteriales</taxon>
        <taxon>Nocardiaceae</taxon>
        <taxon>Nocardia</taxon>
    </lineage>
</organism>
<reference evidence="2 3" key="1">
    <citation type="submission" date="2024-10" db="EMBL/GenBank/DDBJ databases">
        <title>The Natural Products Discovery Center: Release of the First 8490 Sequenced Strains for Exploring Actinobacteria Biosynthetic Diversity.</title>
        <authorList>
            <person name="Kalkreuter E."/>
            <person name="Kautsar S.A."/>
            <person name="Yang D."/>
            <person name="Bader C.D."/>
            <person name="Teijaro C.N."/>
            <person name="Fluegel L."/>
            <person name="Davis C.M."/>
            <person name="Simpson J.R."/>
            <person name="Lauterbach L."/>
            <person name="Steele A.D."/>
            <person name="Gui C."/>
            <person name="Meng S."/>
            <person name="Li G."/>
            <person name="Viehrig K."/>
            <person name="Ye F."/>
            <person name="Su P."/>
            <person name="Kiefer A.F."/>
            <person name="Nichols A."/>
            <person name="Cepeda A.J."/>
            <person name="Yan W."/>
            <person name="Fan B."/>
            <person name="Jiang Y."/>
            <person name="Adhikari A."/>
            <person name="Zheng C.-J."/>
            <person name="Schuster L."/>
            <person name="Cowan T.M."/>
            <person name="Smanski M.J."/>
            <person name="Chevrette M.G."/>
            <person name="De Carvalho L.P.S."/>
            <person name="Shen B."/>
        </authorList>
    </citation>
    <scope>NUCLEOTIDE SEQUENCE [LARGE SCALE GENOMIC DNA]</scope>
    <source>
        <strain evidence="2 3">NPDC003040</strain>
    </source>
</reference>
<keyword evidence="3" id="KW-1185">Reference proteome</keyword>
<evidence type="ECO:0000259" key="1">
    <source>
        <dbReference type="Pfam" id="PF00733"/>
    </source>
</evidence>
<dbReference type="RefSeq" id="WP_387722810.1">
    <property type="nucleotide sequence ID" value="NZ_JBIAPI010000009.1"/>
</dbReference>
<dbReference type="SUPFAM" id="SSF52402">
    <property type="entry name" value="Adenine nucleotide alpha hydrolases-like"/>
    <property type="match status" value="1"/>
</dbReference>
<dbReference type="Gene3D" id="3.40.50.620">
    <property type="entry name" value="HUPs"/>
    <property type="match status" value="1"/>
</dbReference>
<evidence type="ECO:0000313" key="3">
    <source>
        <dbReference type="Proteomes" id="UP001601948"/>
    </source>
</evidence>
<name>A0ABW6R0J9_9NOCA</name>
<dbReference type="InterPro" id="IPR001962">
    <property type="entry name" value="Asn_synthase"/>
</dbReference>
<proteinExistence type="predicted"/>
<accession>A0ABW6R0J9</accession>
<dbReference type="EMBL" id="JBIAPI010000009">
    <property type="protein sequence ID" value="MFF3227055.1"/>
    <property type="molecule type" value="Genomic_DNA"/>
</dbReference>
<dbReference type="Proteomes" id="UP001601948">
    <property type="component" value="Unassembled WGS sequence"/>
</dbReference>
<gene>
    <name evidence="2" type="ORF">ACFYV7_29955</name>
</gene>